<proteinExistence type="inferred from homology"/>
<accession>A0A7Y9R0G0</accession>
<dbReference type="Pfam" id="PF00384">
    <property type="entry name" value="Molybdopterin"/>
    <property type="match status" value="1"/>
</dbReference>
<dbReference type="InterPro" id="IPR050612">
    <property type="entry name" value="Prok_Mopterin_Oxidored"/>
</dbReference>
<dbReference type="Gene3D" id="2.20.25.90">
    <property type="entry name" value="ADC-like domains"/>
    <property type="match status" value="1"/>
</dbReference>
<dbReference type="SUPFAM" id="SSF50692">
    <property type="entry name" value="ADC-like"/>
    <property type="match status" value="1"/>
</dbReference>
<dbReference type="PANTHER" id="PTHR43742:SF2">
    <property type="entry name" value="ASSIMILATORY NITRATE REDUCTASE CATALYTIC SUBUNIT"/>
    <property type="match status" value="1"/>
</dbReference>
<dbReference type="SMART" id="SM00926">
    <property type="entry name" value="Molybdop_Fe4S4"/>
    <property type="match status" value="1"/>
</dbReference>
<dbReference type="PANTHER" id="PTHR43742">
    <property type="entry name" value="TRIMETHYLAMINE-N-OXIDE REDUCTASE"/>
    <property type="match status" value="1"/>
</dbReference>
<dbReference type="InterPro" id="IPR006656">
    <property type="entry name" value="Mopterin_OxRdtase"/>
</dbReference>
<dbReference type="Pfam" id="PF01568">
    <property type="entry name" value="Molydop_binding"/>
    <property type="match status" value="1"/>
</dbReference>
<dbReference type="Proteomes" id="UP000518288">
    <property type="component" value="Unassembled WGS sequence"/>
</dbReference>
<evidence type="ECO:0000256" key="3">
    <source>
        <dbReference type="ARBA" id="ARBA00023004"/>
    </source>
</evidence>
<organism evidence="6 7">
    <name type="scientific">Sphaerotilus montanus</name>
    <dbReference type="NCBI Taxonomy" id="522889"/>
    <lineage>
        <taxon>Bacteria</taxon>
        <taxon>Pseudomonadati</taxon>
        <taxon>Pseudomonadota</taxon>
        <taxon>Betaproteobacteria</taxon>
        <taxon>Burkholderiales</taxon>
        <taxon>Sphaerotilaceae</taxon>
        <taxon>Sphaerotilus</taxon>
    </lineage>
</organism>
<evidence type="ECO:0000313" key="7">
    <source>
        <dbReference type="Proteomes" id="UP000518288"/>
    </source>
</evidence>
<dbReference type="Gene3D" id="2.40.40.20">
    <property type="match status" value="1"/>
</dbReference>
<sequence>MSTHRTAHRICPLCEACCGLVLDIERDTQGVEHIATIRGDDSDPFSRGYLCPKAVALKDLHDDPDRLRQPLIRRNGRHEPATWDEAFAEIARGLGDVQARHGRGAVGITLGNPIVHKLGLTLTVPTLVKSLGTKHVYSASTLDQIPRQLACGLLYGHWFSVPVPDIDRTDWLLVIGANPVASNGSMWTVPDFRGRAKALRQRGGRLVVIDPRRTETAKVADEYLPIRPGADVFLLAAMVHTLFAEGLVRLGAAASVVSTEDVEAVRAAVAAFAPDVVADRCAIPAETIRRLARELAAAPRAAVYGRIGTNGQTFGTLSAWLIDVLNVLTGRLDAEGGVMFPKAAALAANTMGPPGIGRGVTTGRHHSRVSGAPEVIGEWPITCLAEEIETPATSPEQPAVKALITVASNPVLSAPGSPRLAAALDTLDFMVSVDIYLNETTRHADVILPGRSPLEDGHFDVAFGQLSMRNHVRYSPPVGLADSGQPAEWEILLRLSEIAQGRGPGGMVDVAALDDRLARQEAERFAGDRAEQAFAEASRWRGPERRLDLALRAGPHGDDFGRRPGGVRLAALLDAPSGIDLGALAPRLPEVLRTPSGRVDLAPPMLLADLPRALAALREPAPPLVIIGRRDVRSNNSWMHNLPTLAKGPFRGAMQVHPVDAQRLGLAEGASACVRRADDAGHHDRHITVQVHVDDSVMPGVVCLPHGWGHDQPGTRLHVAAERPGANLNAVLDERLRDPLSGNAVLSGVAVVVEALSRSAAHR</sequence>
<keyword evidence="7" id="KW-1185">Reference proteome</keyword>
<dbReference type="GO" id="GO:0043546">
    <property type="term" value="F:molybdopterin cofactor binding"/>
    <property type="evidence" value="ECO:0007669"/>
    <property type="project" value="InterPro"/>
</dbReference>
<name>A0A7Y9R0G0_9BURK</name>
<dbReference type="AlphaFoldDB" id="A0A7Y9R0G0"/>
<keyword evidence="4" id="KW-0411">Iron-sulfur</keyword>
<evidence type="ECO:0000313" key="6">
    <source>
        <dbReference type="EMBL" id="NYG34900.1"/>
    </source>
</evidence>
<comment type="caution">
    <text evidence="6">The sequence shown here is derived from an EMBL/GenBank/DDBJ whole genome shotgun (WGS) entry which is preliminary data.</text>
</comment>
<evidence type="ECO:0000256" key="2">
    <source>
        <dbReference type="ARBA" id="ARBA00022723"/>
    </source>
</evidence>
<feature type="domain" description="4Fe-4S Mo/W bis-MGD-type" evidence="5">
    <location>
        <begin position="4"/>
        <end position="63"/>
    </location>
</feature>
<dbReference type="InterPro" id="IPR009010">
    <property type="entry name" value="Asp_de-COase-like_dom_sf"/>
</dbReference>
<keyword evidence="2" id="KW-0479">Metal-binding</keyword>
<evidence type="ECO:0000256" key="4">
    <source>
        <dbReference type="ARBA" id="ARBA00023014"/>
    </source>
</evidence>
<dbReference type="GO" id="GO:0016491">
    <property type="term" value="F:oxidoreductase activity"/>
    <property type="evidence" value="ECO:0007669"/>
    <property type="project" value="InterPro"/>
</dbReference>
<dbReference type="RefSeq" id="WP_179635485.1">
    <property type="nucleotide sequence ID" value="NZ_JACCFH010000001.1"/>
</dbReference>
<dbReference type="EMBL" id="JACCFH010000001">
    <property type="protein sequence ID" value="NYG34900.1"/>
    <property type="molecule type" value="Genomic_DNA"/>
</dbReference>
<reference evidence="6 7" key="1">
    <citation type="submission" date="2020-07" db="EMBL/GenBank/DDBJ databases">
        <title>Genomic Encyclopedia of Archaeal and Bacterial Type Strains, Phase II (KMG-II): from individual species to whole genera.</title>
        <authorList>
            <person name="Goeker M."/>
        </authorList>
    </citation>
    <scope>NUCLEOTIDE SEQUENCE [LARGE SCALE GENOMIC DNA]</scope>
    <source>
        <strain evidence="6 7">DSM 21226</strain>
    </source>
</reference>
<dbReference type="InterPro" id="IPR006963">
    <property type="entry name" value="Mopterin_OxRdtase_4Fe-4S_dom"/>
</dbReference>
<keyword evidence="3" id="KW-0408">Iron</keyword>
<dbReference type="GO" id="GO:0051536">
    <property type="term" value="F:iron-sulfur cluster binding"/>
    <property type="evidence" value="ECO:0007669"/>
    <property type="project" value="UniProtKB-KW"/>
</dbReference>
<evidence type="ECO:0000259" key="5">
    <source>
        <dbReference type="SMART" id="SM00926"/>
    </source>
</evidence>
<gene>
    <name evidence="6" type="ORF">BDD16_003886</name>
</gene>
<protein>
    <submittedName>
        <fullName evidence="6">Anaerobic selenocysteine-containing dehydrogenase</fullName>
    </submittedName>
</protein>
<dbReference type="InterPro" id="IPR006657">
    <property type="entry name" value="MoPterin_dinucl-bd_dom"/>
</dbReference>
<dbReference type="SUPFAM" id="SSF53706">
    <property type="entry name" value="Formate dehydrogenase/DMSO reductase, domains 1-3"/>
    <property type="match status" value="1"/>
</dbReference>
<dbReference type="Gene3D" id="3.40.228.10">
    <property type="entry name" value="Dimethylsulfoxide Reductase, domain 2"/>
    <property type="match status" value="1"/>
</dbReference>
<dbReference type="GO" id="GO:0046872">
    <property type="term" value="F:metal ion binding"/>
    <property type="evidence" value="ECO:0007669"/>
    <property type="project" value="UniProtKB-KW"/>
</dbReference>
<dbReference type="Gene3D" id="3.40.50.740">
    <property type="match status" value="1"/>
</dbReference>
<evidence type="ECO:0000256" key="1">
    <source>
        <dbReference type="ARBA" id="ARBA00010312"/>
    </source>
</evidence>
<comment type="similarity">
    <text evidence="1">Belongs to the prokaryotic molybdopterin-containing oxidoreductase family.</text>
</comment>